<evidence type="ECO:0000313" key="3">
    <source>
        <dbReference type="EMBL" id="KNC97363.1"/>
    </source>
</evidence>
<name>A0A0L0H9N5_SPIPD</name>
<accession>A0A0L0H9N5</accession>
<evidence type="ECO:0000256" key="1">
    <source>
        <dbReference type="PROSITE-ProRule" id="PRU00023"/>
    </source>
</evidence>
<dbReference type="Gene3D" id="1.25.40.20">
    <property type="entry name" value="Ankyrin repeat-containing domain"/>
    <property type="match status" value="1"/>
</dbReference>
<dbReference type="STRING" id="645134.A0A0L0H9N5"/>
<gene>
    <name evidence="3" type="ORF">SPPG_07290</name>
</gene>
<dbReference type="InterPro" id="IPR002110">
    <property type="entry name" value="Ankyrin_rpt"/>
</dbReference>
<dbReference type="SUPFAM" id="SSF48403">
    <property type="entry name" value="Ankyrin repeat"/>
    <property type="match status" value="1"/>
</dbReference>
<dbReference type="Pfam" id="PF12796">
    <property type="entry name" value="Ank_2"/>
    <property type="match status" value="2"/>
</dbReference>
<dbReference type="RefSeq" id="XP_016605403.1">
    <property type="nucleotide sequence ID" value="XM_016755453.1"/>
</dbReference>
<dbReference type="InterPro" id="IPR003961">
    <property type="entry name" value="FN3_dom"/>
</dbReference>
<reference evidence="3 4" key="1">
    <citation type="submission" date="2009-08" db="EMBL/GenBank/DDBJ databases">
        <title>The Genome Sequence of Spizellomyces punctatus strain DAOM BR117.</title>
        <authorList>
            <consortium name="The Broad Institute Genome Sequencing Platform"/>
            <person name="Russ C."/>
            <person name="Cuomo C."/>
            <person name="Shea T."/>
            <person name="Young S.K."/>
            <person name="Zeng Q."/>
            <person name="Koehrsen M."/>
            <person name="Haas B."/>
            <person name="Borodovsky M."/>
            <person name="Guigo R."/>
            <person name="Alvarado L."/>
            <person name="Berlin A."/>
            <person name="Bochicchio J."/>
            <person name="Borenstein D."/>
            <person name="Chapman S."/>
            <person name="Chen Z."/>
            <person name="Engels R."/>
            <person name="Freedman E."/>
            <person name="Gellesch M."/>
            <person name="Goldberg J."/>
            <person name="Griggs A."/>
            <person name="Gujja S."/>
            <person name="Heiman D."/>
            <person name="Hepburn T."/>
            <person name="Howarth C."/>
            <person name="Jen D."/>
            <person name="Larson L."/>
            <person name="Lewis B."/>
            <person name="Mehta T."/>
            <person name="Park D."/>
            <person name="Pearson M."/>
            <person name="Roberts A."/>
            <person name="Saif S."/>
            <person name="Shenoy N."/>
            <person name="Sisk P."/>
            <person name="Stolte C."/>
            <person name="Sykes S."/>
            <person name="Thomson T."/>
            <person name="Walk T."/>
            <person name="White J."/>
            <person name="Yandava C."/>
            <person name="Burger G."/>
            <person name="Gray M.W."/>
            <person name="Holland P.W.H."/>
            <person name="King N."/>
            <person name="Lang F.B.F."/>
            <person name="Roger A.J."/>
            <person name="Ruiz-Trillo I."/>
            <person name="Lander E."/>
            <person name="Nusbaum C."/>
        </authorList>
    </citation>
    <scope>NUCLEOTIDE SEQUENCE [LARGE SCALE GENOMIC DNA]</scope>
    <source>
        <strain evidence="3 4">DAOM BR117</strain>
    </source>
</reference>
<dbReference type="GO" id="GO:0005634">
    <property type="term" value="C:nucleus"/>
    <property type="evidence" value="ECO:0007669"/>
    <property type="project" value="TreeGrafter"/>
</dbReference>
<dbReference type="PANTHER" id="PTHR24183:SF1">
    <property type="entry name" value="FIBRONECTIN TYPE 3 AND ANKYRIN REPEAT DOMAINS PROTEIN 1"/>
    <property type="match status" value="1"/>
</dbReference>
<feature type="repeat" description="ANK" evidence="1">
    <location>
        <begin position="207"/>
        <end position="245"/>
    </location>
</feature>
<dbReference type="SUPFAM" id="SSF49265">
    <property type="entry name" value="Fibronectin type III"/>
    <property type="match status" value="1"/>
</dbReference>
<proteinExistence type="predicted"/>
<dbReference type="InterPro" id="IPR036116">
    <property type="entry name" value="FN3_sf"/>
</dbReference>
<dbReference type="GeneID" id="27690515"/>
<organism evidence="3 4">
    <name type="scientific">Spizellomyces punctatus (strain DAOM BR117)</name>
    <dbReference type="NCBI Taxonomy" id="645134"/>
    <lineage>
        <taxon>Eukaryota</taxon>
        <taxon>Fungi</taxon>
        <taxon>Fungi incertae sedis</taxon>
        <taxon>Chytridiomycota</taxon>
        <taxon>Chytridiomycota incertae sedis</taxon>
        <taxon>Chytridiomycetes</taxon>
        <taxon>Spizellomycetales</taxon>
        <taxon>Spizellomycetaceae</taxon>
        <taxon>Spizellomyces</taxon>
    </lineage>
</organism>
<dbReference type="InterPro" id="IPR013783">
    <property type="entry name" value="Ig-like_fold"/>
</dbReference>
<dbReference type="OrthoDB" id="2155313at2759"/>
<dbReference type="InParanoid" id="A0A0L0H9N5"/>
<dbReference type="GO" id="GO:0042981">
    <property type="term" value="P:regulation of apoptotic process"/>
    <property type="evidence" value="ECO:0007669"/>
    <property type="project" value="TreeGrafter"/>
</dbReference>
<protein>
    <recommendedName>
        <fullName evidence="2">Fibronectin type-III domain-containing protein</fullName>
    </recommendedName>
</protein>
<sequence>MPTSVIPTPKIISAAARSLVVEWETQDEVEQTGTYQLSRGEEADPELLVVYEGSDTNVEIHDLKPETRYRIKLRVRESPELGGDWSKEYAEIEGRTTDETLSARLTNQLFRAVGNNDAEAIRRITSDHGKEVSLEMRDRFGKTMLMNACQSASRGVVEALLKAGASDTATTRSGKTPLSLAATYGNLRAVEALLDRSTETLDSQDLGGSTPLMWAAENATSKHPHGVAIVELLLDKGASVNIEDARQQTALDRLCATSGSISAARAMLEKGARIITEVDKHNNVHMTTLMSAALNGHRDLCVELMDRWGVDPRARTEFGNCY</sequence>
<dbReference type="EMBL" id="KQ257464">
    <property type="protein sequence ID" value="KNC97363.1"/>
    <property type="molecule type" value="Genomic_DNA"/>
</dbReference>
<dbReference type="InterPro" id="IPR036770">
    <property type="entry name" value="Ankyrin_rpt-contain_sf"/>
</dbReference>
<evidence type="ECO:0000313" key="4">
    <source>
        <dbReference type="Proteomes" id="UP000053201"/>
    </source>
</evidence>
<dbReference type="PRINTS" id="PR01415">
    <property type="entry name" value="ANKYRIN"/>
</dbReference>
<feature type="domain" description="Fibronectin type-III" evidence="2">
    <location>
        <begin position="5"/>
        <end position="100"/>
    </location>
</feature>
<dbReference type="Gene3D" id="2.60.40.10">
    <property type="entry name" value="Immunoglobulins"/>
    <property type="match status" value="1"/>
</dbReference>
<dbReference type="PROSITE" id="PS50088">
    <property type="entry name" value="ANK_REPEAT"/>
    <property type="match status" value="2"/>
</dbReference>
<dbReference type="SMART" id="SM00248">
    <property type="entry name" value="ANK"/>
    <property type="match status" value="5"/>
</dbReference>
<dbReference type="PROSITE" id="PS50853">
    <property type="entry name" value="FN3"/>
    <property type="match status" value="1"/>
</dbReference>
<feature type="repeat" description="ANK" evidence="1">
    <location>
        <begin position="173"/>
        <end position="205"/>
    </location>
</feature>
<dbReference type="AlphaFoldDB" id="A0A0L0H9N5"/>
<dbReference type="VEuPathDB" id="FungiDB:SPPG_07290"/>
<dbReference type="Proteomes" id="UP000053201">
    <property type="component" value="Unassembled WGS sequence"/>
</dbReference>
<dbReference type="PANTHER" id="PTHR24183">
    <property type="entry name" value="FIBRONECTIN TYPE 3 AND ANKYRIN REPEAT DOMAINS PROTEIN 1"/>
    <property type="match status" value="1"/>
</dbReference>
<keyword evidence="4" id="KW-1185">Reference proteome</keyword>
<dbReference type="CDD" id="cd00063">
    <property type="entry name" value="FN3"/>
    <property type="match status" value="1"/>
</dbReference>
<evidence type="ECO:0000259" key="2">
    <source>
        <dbReference type="PROSITE" id="PS50853"/>
    </source>
</evidence>
<dbReference type="PROSITE" id="PS50297">
    <property type="entry name" value="ANK_REP_REGION"/>
    <property type="match status" value="2"/>
</dbReference>
<dbReference type="eggNOG" id="KOG0504">
    <property type="taxonomic scope" value="Eukaryota"/>
</dbReference>
<keyword evidence="1" id="KW-0040">ANK repeat</keyword>
<dbReference type="OMA" id="PVSSKNW"/>